<dbReference type="EMBL" id="JAKKPZ010000001">
    <property type="protein sequence ID" value="KAI1729607.1"/>
    <property type="molecule type" value="Genomic_DNA"/>
</dbReference>
<dbReference type="AlphaFoldDB" id="A0AAD4RDZ5"/>
<feature type="chain" id="PRO_5042072709" evidence="2">
    <location>
        <begin position="31"/>
        <end position="184"/>
    </location>
</feature>
<reference evidence="3" key="1">
    <citation type="submission" date="2022-01" db="EMBL/GenBank/DDBJ databases">
        <title>Genome Sequence Resource for Two Populations of Ditylenchus destructor, the Migratory Endoparasitic Phytonematode.</title>
        <authorList>
            <person name="Zhang H."/>
            <person name="Lin R."/>
            <person name="Xie B."/>
        </authorList>
    </citation>
    <scope>NUCLEOTIDE SEQUENCE</scope>
    <source>
        <strain evidence="3">BazhouSP</strain>
    </source>
</reference>
<evidence type="ECO:0000256" key="2">
    <source>
        <dbReference type="SAM" id="SignalP"/>
    </source>
</evidence>
<comment type="caution">
    <text evidence="3">The sequence shown here is derived from an EMBL/GenBank/DDBJ whole genome shotgun (WGS) entry which is preliminary data.</text>
</comment>
<evidence type="ECO:0000313" key="3">
    <source>
        <dbReference type="EMBL" id="KAI1729607.1"/>
    </source>
</evidence>
<keyword evidence="1" id="KW-0812">Transmembrane</keyword>
<name>A0AAD4RDZ5_9BILA</name>
<keyword evidence="1" id="KW-1133">Transmembrane helix</keyword>
<protein>
    <submittedName>
        <fullName evidence="3">Uncharacterized protein</fullName>
    </submittedName>
</protein>
<dbReference type="Proteomes" id="UP001201812">
    <property type="component" value="Unassembled WGS sequence"/>
</dbReference>
<feature type="transmembrane region" description="Helical" evidence="1">
    <location>
        <begin position="139"/>
        <end position="163"/>
    </location>
</feature>
<organism evidence="3 4">
    <name type="scientific">Ditylenchus destructor</name>
    <dbReference type="NCBI Taxonomy" id="166010"/>
    <lineage>
        <taxon>Eukaryota</taxon>
        <taxon>Metazoa</taxon>
        <taxon>Ecdysozoa</taxon>
        <taxon>Nematoda</taxon>
        <taxon>Chromadorea</taxon>
        <taxon>Rhabditida</taxon>
        <taxon>Tylenchina</taxon>
        <taxon>Tylenchomorpha</taxon>
        <taxon>Sphaerularioidea</taxon>
        <taxon>Anguinidae</taxon>
        <taxon>Anguininae</taxon>
        <taxon>Ditylenchus</taxon>
    </lineage>
</organism>
<sequence>MICNGSSRSHSKLAAIQIVCLLAFMGIALAGRTNEKAKYLLPPVPIEEGMKREGITYRTARNYTVGNFHDIVQGLNRDIKKEVSRVEGKVDAGIGGMAISFEKMLERIVALESKLPSEQAVESKPTVHWQPTIPAQLEVLVIMMSAIFAMVAVSLVVLIFCYCRQRYYSNSPKYTSVEKLVSNM</sequence>
<gene>
    <name evidence="3" type="ORF">DdX_01860</name>
</gene>
<keyword evidence="2" id="KW-0732">Signal</keyword>
<feature type="signal peptide" evidence="2">
    <location>
        <begin position="1"/>
        <end position="30"/>
    </location>
</feature>
<keyword evidence="1" id="KW-0472">Membrane</keyword>
<keyword evidence="4" id="KW-1185">Reference proteome</keyword>
<proteinExistence type="predicted"/>
<evidence type="ECO:0000256" key="1">
    <source>
        <dbReference type="SAM" id="Phobius"/>
    </source>
</evidence>
<evidence type="ECO:0000313" key="4">
    <source>
        <dbReference type="Proteomes" id="UP001201812"/>
    </source>
</evidence>
<accession>A0AAD4RDZ5</accession>